<accession>A0A2P2L2H0</accession>
<evidence type="ECO:0000313" key="1">
    <source>
        <dbReference type="EMBL" id="MBX12180.1"/>
    </source>
</evidence>
<dbReference type="EMBL" id="GGEC01031696">
    <property type="protein sequence ID" value="MBX12180.1"/>
    <property type="molecule type" value="Transcribed_RNA"/>
</dbReference>
<reference evidence="1" key="1">
    <citation type="submission" date="2018-02" db="EMBL/GenBank/DDBJ databases">
        <title>Rhizophora mucronata_Transcriptome.</title>
        <authorList>
            <person name="Meera S.P."/>
            <person name="Sreeshan A."/>
            <person name="Augustine A."/>
        </authorList>
    </citation>
    <scope>NUCLEOTIDE SEQUENCE</scope>
    <source>
        <tissue evidence="1">Leaf</tissue>
    </source>
</reference>
<name>A0A2P2L2H0_RHIMU</name>
<sequence>MCNNLNVQVTVDILWYFSKRNYCVKCSVTFNYHMRKVSWKKVRLKKIVDRDKLLEDLLWKKVRLKKIVDQHKL</sequence>
<protein>
    <submittedName>
        <fullName evidence="1">Uncharacterized protein</fullName>
    </submittedName>
</protein>
<dbReference type="AlphaFoldDB" id="A0A2P2L2H0"/>
<organism evidence="1">
    <name type="scientific">Rhizophora mucronata</name>
    <name type="common">Asiatic mangrove</name>
    <dbReference type="NCBI Taxonomy" id="61149"/>
    <lineage>
        <taxon>Eukaryota</taxon>
        <taxon>Viridiplantae</taxon>
        <taxon>Streptophyta</taxon>
        <taxon>Embryophyta</taxon>
        <taxon>Tracheophyta</taxon>
        <taxon>Spermatophyta</taxon>
        <taxon>Magnoliopsida</taxon>
        <taxon>eudicotyledons</taxon>
        <taxon>Gunneridae</taxon>
        <taxon>Pentapetalae</taxon>
        <taxon>rosids</taxon>
        <taxon>fabids</taxon>
        <taxon>Malpighiales</taxon>
        <taxon>Rhizophoraceae</taxon>
        <taxon>Rhizophora</taxon>
    </lineage>
</organism>
<proteinExistence type="predicted"/>